<accession>A0A1I7X6R0</accession>
<dbReference type="GO" id="GO:0000786">
    <property type="term" value="C:nucleosome"/>
    <property type="evidence" value="ECO:0007669"/>
    <property type="project" value="InterPro"/>
</dbReference>
<evidence type="ECO:0000313" key="2">
    <source>
        <dbReference type="Proteomes" id="UP000095283"/>
    </source>
</evidence>
<name>A0A1I7X6R0_HETBA</name>
<evidence type="ECO:0000313" key="3">
    <source>
        <dbReference type="WBParaSite" id="Hba_13077"/>
    </source>
</evidence>
<dbReference type="PRINTS" id="PR00622">
    <property type="entry name" value="HISTONEH3"/>
</dbReference>
<dbReference type="AlphaFoldDB" id="A0A1I7X6R0"/>
<protein>
    <submittedName>
        <fullName evidence="3">Histone domain-containing protein</fullName>
    </submittedName>
</protein>
<sequence>MKHPKLARNIGEENVVLSTVFGNGLAVSPWIGKPFTKFIDVKEMASAHKIYSRRHVNWIPATMAYCTDIQVGSVNFAWNRCPFIRRWQCKSKKSATRCLLDSAKRQTYSSTCVPVQGGSISCRLYSSCYRAASIQKRSGAPLAMTVHPSLCFQPSVNVHSKSSKLALFHIVDILVHSGMTVQEIIEGLPTRNGSFSELSGEFLSLFFKQSAVLLFTQHTTMARTKQTARMSTGGKAPRKQLATKAIHRSVRATGSVKKPHSYRPGTGSTDLFVKSLRISRRIYDFSSLP</sequence>
<comment type="similarity">
    <text evidence="1">Belongs to the histone H3 family.</text>
</comment>
<dbReference type="GO" id="GO:0003677">
    <property type="term" value="F:DNA binding"/>
    <property type="evidence" value="ECO:0007669"/>
    <property type="project" value="InterPro"/>
</dbReference>
<proteinExistence type="inferred from homology"/>
<dbReference type="Gene3D" id="1.10.20.10">
    <property type="entry name" value="Histone, subunit A"/>
    <property type="match status" value="1"/>
</dbReference>
<dbReference type="WBParaSite" id="Hba_13077">
    <property type="protein sequence ID" value="Hba_13077"/>
    <property type="gene ID" value="Hba_13077"/>
</dbReference>
<dbReference type="PROSITE" id="PS00322">
    <property type="entry name" value="HISTONE_H3_1"/>
    <property type="match status" value="1"/>
</dbReference>
<reference evidence="3" key="1">
    <citation type="submission" date="2016-11" db="UniProtKB">
        <authorList>
            <consortium name="WormBaseParasite"/>
        </authorList>
    </citation>
    <scope>IDENTIFICATION</scope>
</reference>
<dbReference type="GO" id="GO:0030527">
    <property type="term" value="F:structural constituent of chromatin"/>
    <property type="evidence" value="ECO:0007669"/>
    <property type="project" value="InterPro"/>
</dbReference>
<keyword evidence="2" id="KW-1185">Reference proteome</keyword>
<organism evidence="2 3">
    <name type="scientific">Heterorhabditis bacteriophora</name>
    <name type="common">Entomopathogenic nematode worm</name>
    <dbReference type="NCBI Taxonomy" id="37862"/>
    <lineage>
        <taxon>Eukaryota</taxon>
        <taxon>Metazoa</taxon>
        <taxon>Ecdysozoa</taxon>
        <taxon>Nematoda</taxon>
        <taxon>Chromadorea</taxon>
        <taxon>Rhabditida</taxon>
        <taxon>Rhabditina</taxon>
        <taxon>Rhabditomorpha</taxon>
        <taxon>Strongyloidea</taxon>
        <taxon>Heterorhabditidae</taxon>
        <taxon>Heterorhabditis</taxon>
    </lineage>
</organism>
<dbReference type="PANTHER" id="PTHR11426">
    <property type="entry name" value="HISTONE H3"/>
    <property type="match status" value="1"/>
</dbReference>
<dbReference type="Proteomes" id="UP000095283">
    <property type="component" value="Unplaced"/>
</dbReference>
<dbReference type="InterPro" id="IPR000164">
    <property type="entry name" value="Histone_H3/CENP-A"/>
</dbReference>
<evidence type="ECO:0000256" key="1">
    <source>
        <dbReference type="ARBA" id="ARBA00010343"/>
    </source>
</evidence>
<dbReference type="GO" id="GO:0046982">
    <property type="term" value="F:protein heterodimerization activity"/>
    <property type="evidence" value="ECO:0007669"/>
    <property type="project" value="InterPro"/>
</dbReference>
<dbReference type="SUPFAM" id="SSF47113">
    <property type="entry name" value="Histone-fold"/>
    <property type="match status" value="1"/>
</dbReference>
<dbReference type="InterPro" id="IPR009072">
    <property type="entry name" value="Histone-fold"/>
</dbReference>